<protein>
    <submittedName>
        <fullName evidence="1">Branched-chain amino acid transport protein (AzlD)</fullName>
    </submittedName>
</protein>
<dbReference type="Proteomes" id="UP000236447">
    <property type="component" value="Plasmid pP88_a"/>
</dbReference>
<accession>A0A135IQG5</accession>
<geneLocation type="plasmid" evidence="2">
    <name>pp88_a</name>
</geneLocation>
<evidence type="ECO:0000313" key="1">
    <source>
        <dbReference type="EMBL" id="AUR01079.1"/>
    </source>
</evidence>
<name>A0A135IQG5_9RHOB</name>
<dbReference type="Pfam" id="PF05437">
    <property type="entry name" value="AzlD"/>
    <property type="match status" value="1"/>
</dbReference>
<reference evidence="1 2" key="2">
    <citation type="journal article" date="2017" name="Genome Biol. Evol.">
        <title>Trajectories and Drivers of Genome Evolution in Surface-Associated Marine Phaeobacter.</title>
        <authorList>
            <person name="Freese H.M."/>
            <person name="Sikorski J."/>
            <person name="Bunk B."/>
            <person name="Scheuner C."/>
            <person name="Meier-Kolthoff J.P."/>
            <person name="Sproer C."/>
            <person name="Gram L."/>
            <person name="Overmann J."/>
        </authorList>
    </citation>
    <scope>NUCLEOTIDE SEQUENCE [LARGE SCALE GENOMIC DNA]</scope>
    <source>
        <strain evidence="1 2">P88</strain>
        <plasmid evidence="1">pP88_a</plasmid>
    </source>
</reference>
<organism evidence="1 2">
    <name type="scientific">Phaeobacter inhibens</name>
    <dbReference type="NCBI Taxonomy" id="221822"/>
    <lineage>
        <taxon>Bacteria</taxon>
        <taxon>Pseudomonadati</taxon>
        <taxon>Pseudomonadota</taxon>
        <taxon>Alphaproteobacteria</taxon>
        <taxon>Rhodobacterales</taxon>
        <taxon>Roseobacteraceae</taxon>
        <taxon>Phaeobacter</taxon>
    </lineage>
</organism>
<reference evidence="1 2" key="1">
    <citation type="journal article" date="2017" name="Front. Microbiol.">
        <title>Phaeobacter piscinae sp. nov., a species of the Roseobacter group and potential aquaculture probiont.</title>
        <authorList>
            <person name="Sonnenschein E.C."/>
            <person name="Phippen C.B.W."/>
            <person name="Nielsen K.F."/>
            <person name="Mateiu R.V."/>
            <person name="Melchiorsen J."/>
            <person name="Gram L."/>
            <person name="Overmann J."/>
            <person name="Freese H.M."/>
        </authorList>
    </citation>
    <scope>NUCLEOTIDE SEQUENCE [LARGE SCALE GENOMIC DNA]</scope>
    <source>
        <strain evidence="1 2">P88</strain>
        <plasmid evidence="1">pP88_a</plasmid>
    </source>
</reference>
<dbReference type="RefSeq" id="WP_061047508.1">
    <property type="nucleotide sequence ID" value="NZ_CANLFJ010000006.1"/>
</dbReference>
<dbReference type="EMBL" id="CP010726">
    <property type="protein sequence ID" value="AUR01079.1"/>
    <property type="molecule type" value="Genomic_DNA"/>
</dbReference>
<dbReference type="InterPro" id="IPR008407">
    <property type="entry name" value="Brnchd-chn_aa_trnsp_AzlD"/>
</dbReference>
<keyword evidence="1" id="KW-0614">Plasmid</keyword>
<proteinExistence type="predicted"/>
<sequence length="99" mass="10246">MTFNEWGLILTLAALAFGIRVLGLVAGNRVQQSRFAPLLGHLPGLIVISLVATSLANQPSQTWVAAAIALGIAALTNNVIWTMVAGVAAYAVLSHAALL</sequence>
<gene>
    <name evidence="1" type="ORF">PhaeoP88_03766</name>
</gene>
<dbReference type="AlphaFoldDB" id="A0A135IQG5"/>
<evidence type="ECO:0000313" key="2">
    <source>
        <dbReference type="Proteomes" id="UP000236447"/>
    </source>
</evidence>